<gene>
    <name evidence="1" type="ORF">ACFOY7_16200</name>
</gene>
<dbReference type="Pfam" id="PF06569">
    <property type="entry name" value="DUF1128"/>
    <property type="match status" value="1"/>
</dbReference>
<accession>A0ABV8WY29</accession>
<comment type="caution">
    <text evidence="1">The sequence shown here is derived from an EMBL/GenBank/DDBJ whole genome shotgun (WGS) entry which is preliminary data.</text>
</comment>
<proteinExistence type="predicted"/>
<dbReference type="Proteomes" id="UP001595882">
    <property type="component" value="Unassembled WGS sequence"/>
</dbReference>
<protein>
    <submittedName>
        <fullName evidence="1">DUF1128 family protein</fullName>
    </submittedName>
</protein>
<sequence>MNSENQTQEKFNQMIEEMGKMLKVVNSSLMDPKDYDFEKYDEIEELYDLLNHKGKLTVAETNAFIDELKKYRKQ</sequence>
<organism evidence="1 2">
    <name type="scientific">Gracilibacillus xinjiangensis</name>
    <dbReference type="NCBI Taxonomy" id="1193282"/>
    <lineage>
        <taxon>Bacteria</taxon>
        <taxon>Bacillati</taxon>
        <taxon>Bacillota</taxon>
        <taxon>Bacilli</taxon>
        <taxon>Bacillales</taxon>
        <taxon>Bacillaceae</taxon>
        <taxon>Gracilibacillus</taxon>
    </lineage>
</organism>
<name>A0ABV8WY29_9BACI</name>
<evidence type="ECO:0000313" key="2">
    <source>
        <dbReference type="Proteomes" id="UP001595882"/>
    </source>
</evidence>
<reference evidence="2" key="1">
    <citation type="journal article" date="2019" name="Int. J. Syst. Evol. Microbiol.">
        <title>The Global Catalogue of Microorganisms (GCM) 10K type strain sequencing project: providing services to taxonomists for standard genome sequencing and annotation.</title>
        <authorList>
            <consortium name="The Broad Institute Genomics Platform"/>
            <consortium name="The Broad Institute Genome Sequencing Center for Infectious Disease"/>
            <person name="Wu L."/>
            <person name="Ma J."/>
        </authorList>
    </citation>
    <scope>NUCLEOTIDE SEQUENCE [LARGE SCALE GENOMIC DNA]</scope>
    <source>
        <strain evidence="2">CCUG 37865</strain>
    </source>
</reference>
<dbReference type="EMBL" id="JBHSDT010000008">
    <property type="protein sequence ID" value="MFC4404610.1"/>
    <property type="molecule type" value="Genomic_DNA"/>
</dbReference>
<dbReference type="RefSeq" id="WP_390253431.1">
    <property type="nucleotide sequence ID" value="NZ_JBHSDT010000008.1"/>
</dbReference>
<keyword evidence="2" id="KW-1185">Reference proteome</keyword>
<dbReference type="InterPro" id="IPR009507">
    <property type="entry name" value="UPF0435"/>
</dbReference>
<evidence type="ECO:0000313" key="1">
    <source>
        <dbReference type="EMBL" id="MFC4404610.1"/>
    </source>
</evidence>